<organism evidence="3 4">
    <name type="scientific">Ursus americanus</name>
    <name type="common">American black bear</name>
    <name type="synonym">Euarctos americanus</name>
    <dbReference type="NCBI Taxonomy" id="9643"/>
    <lineage>
        <taxon>Eukaryota</taxon>
        <taxon>Metazoa</taxon>
        <taxon>Chordata</taxon>
        <taxon>Craniata</taxon>
        <taxon>Vertebrata</taxon>
        <taxon>Euteleostomi</taxon>
        <taxon>Mammalia</taxon>
        <taxon>Eutheria</taxon>
        <taxon>Laurasiatheria</taxon>
        <taxon>Carnivora</taxon>
        <taxon>Caniformia</taxon>
        <taxon>Ursidae</taxon>
        <taxon>Ursus</taxon>
    </lineage>
</organism>
<dbReference type="InterPro" id="IPR024153">
    <property type="entry name" value="Suprabasin"/>
</dbReference>
<evidence type="ECO:0008006" key="5">
    <source>
        <dbReference type="Google" id="ProtNLM"/>
    </source>
</evidence>
<evidence type="ECO:0000256" key="1">
    <source>
        <dbReference type="SAM" id="MobiDB-lite"/>
    </source>
</evidence>
<protein>
    <recommendedName>
        <fullName evidence="5">Suprabasin</fullName>
    </recommendedName>
</protein>
<evidence type="ECO:0000313" key="3">
    <source>
        <dbReference type="Ensembl" id="ENSUAMP00000026806.1"/>
    </source>
</evidence>
<reference evidence="4" key="1">
    <citation type="submission" date="2016-06" db="EMBL/GenBank/DDBJ databases">
        <title>De novo assembly and RNA-Seq shows season-dependent expression and editing in black bear kidneys.</title>
        <authorList>
            <person name="Korstanje R."/>
            <person name="Srivastava A."/>
            <person name="Sarsani V.K."/>
            <person name="Sheehan S.M."/>
            <person name="Seger R.L."/>
            <person name="Barter M.E."/>
            <person name="Lindqvist C."/>
            <person name="Brody L.C."/>
            <person name="Mullikin J.C."/>
        </authorList>
    </citation>
    <scope>NUCLEOTIDE SEQUENCE [LARGE SCALE GENOMIC DNA]</scope>
</reference>
<feature type="compositionally biased region" description="Pro residues" evidence="1">
    <location>
        <begin position="160"/>
        <end position="182"/>
    </location>
</feature>
<feature type="region of interest" description="Disordered" evidence="1">
    <location>
        <begin position="159"/>
        <end position="196"/>
    </location>
</feature>
<feature type="chain" id="PRO_5044604660" description="Suprabasin" evidence="2">
    <location>
        <begin position="24"/>
        <end position="284"/>
    </location>
</feature>
<dbReference type="AlphaFoldDB" id="A0A452S410"/>
<dbReference type="GeneTree" id="ENSGT00440000039148"/>
<dbReference type="PANTHER" id="PTHR23243:SF3">
    <property type="entry name" value="SUPRABASIN"/>
    <property type="match status" value="1"/>
</dbReference>
<evidence type="ECO:0000256" key="2">
    <source>
        <dbReference type="SAM" id="SignalP"/>
    </source>
</evidence>
<proteinExistence type="predicted"/>
<dbReference type="Proteomes" id="UP000291022">
    <property type="component" value="Unassembled WGS sequence"/>
</dbReference>
<dbReference type="Pfam" id="PF21009">
    <property type="entry name" value="SBSN_GxHH_rpt"/>
    <property type="match status" value="1"/>
</dbReference>
<reference evidence="3" key="2">
    <citation type="submission" date="2025-05" db="UniProtKB">
        <authorList>
            <consortium name="Ensembl"/>
        </authorList>
    </citation>
    <scope>IDENTIFICATION</scope>
</reference>
<keyword evidence="4" id="KW-1185">Reference proteome</keyword>
<accession>A0A452S410</accession>
<dbReference type="Ensembl" id="ENSUAMT00000029893.1">
    <property type="protein sequence ID" value="ENSUAMP00000026806.1"/>
    <property type="gene ID" value="ENSUAMG00000020731.1"/>
</dbReference>
<feature type="region of interest" description="Disordered" evidence="1">
    <location>
        <begin position="118"/>
        <end position="143"/>
    </location>
</feature>
<keyword evidence="2" id="KW-0732">Signal</keyword>
<evidence type="ECO:0000313" key="4">
    <source>
        <dbReference type="Proteomes" id="UP000291022"/>
    </source>
</evidence>
<dbReference type="InterPro" id="IPR049502">
    <property type="entry name" value="SBSN_GxHH_rpt"/>
</dbReference>
<name>A0A452S410_URSAM</name>
<dbReference type="Ensembl" id="ENSUAMT00000029894.1">
    <property type="protein sequence ID" value="ENSUAMP00000026807.1"/>
    <property type="gene ID" value="ENSUAMG00000020731.1"/>
</dbReference>
<feature type="compositionally biased region" description="Polar residues" evidence="1">
    <location>
        <begin position="187"/>
        <end position="196"/>
    </location>
</feature>
<dbReference type="STRING" id="9643.ENSUAMP00000026806"/>
<sequence>MHLASLVSSCSLLLLLGTLPGWAANDDPIEKVIEGINRGLSNAEREVGKALEGINNGITHAGREVEKVFNGLSHMGSQAGKELDKGVQGLNSGLDKVAHGINNGIGQAGKEAEKFAHGGVHHGRGSRRGAQMPAGGSGYHRGSRDTTLSLISSLFLSPASVPPPKPPPWSPYPPPPPHPAPQRDPVNTESSRPQPSSVKTLHWFYFIQKKNQSPHNGPKSPCMGRFLFHFNSSDFPSLLQPQWSTNRVSSFLPQGLCTAVLPLGILYPQTSSWLTVSLPLGFSS</sequence>
<dbReference type="PANTHER" id="PTHR23243">
    <property type="entry name" value="SUPRABASAL-SPECIFIC PROTEIN SUPRABASIN"/>
    <property type="match status" value="1"/>
</dbReference>
<feature type="signal peptide" evidence="2">
    <location>
        <begin position="1"/>
        <end position="23"/>
    </location>
</feature>